<accession>A0A5B7TXV2</accession>
<feature type="active site" description="Proton donor/acceptor" evidence="3">
    <location>
        <position position="185"/>
    </location>
</feature>
<evidence type="ECO:0000313" key="7">
    <source>
        <dbReference type="Proteomes" id="UP000306229"/>
    </source>
</evidence>
<dbReference type="GO" id="GO:0016853">
    <property type="term" value="F:isomerase activity"/>
    <property type="evidence" value="ECO:0007669"/>
    <property type="project" value="UniProtKB-KW"/>
</dbReference>
<sequence>MQRRNFLKKTALASSFALASTSLFPLNSNNKGIKKEIFPLKFAPHEGMFENLAGKAISEQLNFIADQGFTAFEDNEMRNRTVVEQEAIAKIMQKRDLEMGVFVAHKIYWKEPNLASGNKEKRAEFLAEITASVEVAKRVNAKWMTVVPGHVDLRQNMDFQTEHVIEALKQASAILEPHNITMVLEPLNFRDHPGLFLSESPQAYQICKAVDSPSCKILFDIYHQQIQEGNLIPNIEQSWDEIAYFQIGDNPGRKEPTTGEINYKNIFKFIHSKNYTGILGMEHGNSMKNKEGESAVINAYKEVSKF</sequence>
<dbReference type="SUPFAM" id="SSF51658">
    <property type="entry name" value="Xylose isomerase-like"/>
    <property type="match status" value="1"/>
</dbReference>
<keyword evidence="1 2" id="KW-0413">Isomerase</keyword>
<dbReference type="PIRSF" id="PIRSF006241">
    <property type="entry name" value="HyI"/>
    <property type="match status" value="1"/>
</dbReference>
<reference evidence="6 7" key="1">
    <citation type="submission" date="2019-05" db="EMBL/GenBank/DDBJ databases">
        <title>Algicella ahnfeltiae gen. nov., sp. nov., a novel marine bacterium of the family Flavobacteriaceae isolated from a red alga.</title>
        <authorList>
            <person name="Nedashkovskaya O.I."/>
            <person name="Kukhlevskiy A.D."/>
            <person name="Kim S.-G."/>
            <person name="Zhukova N.V."/>
            <person name="Mikhailov V.V."/>
        </authorList>
    </citation>
    <scope>NUCLEOTIDE SEQUENCE [LARGE SCALE GENOMIC DNA]</scope>
    <source>
        <strain evidence="6 7">10Alg115</strain>
    </source>
</reference>
<feature type="chain" id="PRO_5022920952" evidence="4">
    <location>
        <begin position="20"/>
        <end position="306"/>
    </location>
</feature>
<comment type="similarity">
    <text evidence="2">Belongs to the hyi family.</text>
</comment>
<dbReference type="Gene3D" id="3.20.20.150">
    <property type="entry name" value="Divalent-metal-dependent TIM barrel enzymes"/>
    <property type="match status" value="1"/>
</dbReference>
<keyword evidence="4" id="KW-0732">Signal</keyword>
<dbReference type="EMBL" id="CP040749">
    <property type="protein sequence ID" value="QCX40164.1"/>
    <property type="molecule type" value="Genomic_DNA"/>
</dbReference>
<dbReference type="RefSeq" id="WP_138950998.1">
    <property type="nucleotide sequence ID" value="NZ_CP040749.1"/>
</dbReference>
<feature type="active site" description="Proton donor/acceptor" evidence="3">
    <location>
        <position position="282"/>
    </location>
</feature>
<dbReference type="InterPro" id="IPR026040">
    <property type="entry name" value="HyI-like"/>
</dbReference>
<evidence type="ECO:0000313" key="6">
    <source>
        <dbReference type="EMBL" id="QCX40164.1"/>
    </source>
</evidence>
<gene>
    <name evidence="6" type="ORF">FF125_17555</name>
</gene>
<protein>
    <submittedName>
        <fullName evidence="6">TIM barrel protein</fullName>
    </submittedName>
</protein>
<proteinExistence type="inferred from homology"/>
<dbReference type="AlphaFoldDB" id="A0A5B7TXV2"/>
<feature type="domain" description="Xylose isomerase-like TIM barrel" evidence="5">
    <location>
        <begin position="63"/>
        <end position="287"/>
    </location>
</feature>
<dbReference type="OrthoDB" id="9786584at2"/>
<name>A0A5B7TXV2_9FLAO</name>
<dbReference type="InterPro" id="IPR036237">
    <property type="entry name" value="Xyl_isomerase-like_sf"/>
</dbReference>
<evidence type="ECO:0000259" key="5">
    <source>
        <dbReference type="Pfam" id="PF01261"/>
    </source>
</evidence>
<evidence type="ECO:0000256" key="4">
    <source>
        <dbReference type="SAM" id="SignalP"/>
    </source>
</evidence>
<evidence type="ECO:0000256" key="1">
    <source>
        <dbReference type="ARBA" id="ARBA00023235"/>
    </source>
</evidence>
<dbReference type="PANTHER" id="PTHR43489">
    <property type="entry name" value="ISOMERASE"/>
    <property type="match status" value="1"/>
</dbReference>
<evidence type="ECO:0000256" key="3">
    <source>
        <dbReference type="PIRSR" id="PIRSR006241-50"/>
    </source>
</evidence>
<dbReference type="Proteomes" id="UP000306229">
    <property type="component" value="Chromosome"/>
</dbReference>
<dbReference type="KEGG" id="fbe:FF125_17555"/>
<organism evidence="6 7">
    <name type="scientific">Aureibaculum algae</name>
    <dbReference type="NCBI Taxonomy" id="2584122"/>
    <lineage>
        <taxon>Bacteria</taxon>
        <taxon>Pseudomonadati</taxon>
        <taxon>Bacteroidota</taxon>
        <taxon>Flavobacteriia</taxon>
        <taxon>Flavobacteriales</taxon>
        <taxon>Flavobacteriaceae</taxon>
        <taxon>Aureibaculum</taxon>
    </lineage>
</organism>
<feature type="signal peptide" evidence="4">
    <location>
        <begin position="1"/>
        <end position="19"/>
    </location>
</feature>
<dbReference type="InterPro" id="IPR050417">
    <property type="entry name" value="Sugar_Epim/Isomerase"/>
</dbReference>
<dbReference type="InterPro" id="IPR013022">
    <property type="entry name" value="Xyl_isomerase-like_TIM-brl"/>
</dbReference>
<keyword evidence="7" id="KW-1185">Reference proteome</keyword>
<evidence type="ECO:0000256" key="2">
    <source>
        <dbReference type="PIRNR" id="PIRNR006241"/>
    </source>
</evidence>
<dbReference type="Pfam" id="PF01261">
    <property type="entry name" value="AP_endonuc_2"/>
    <property type="match status" value="1"/>
</dbReference>